<sequence length="266" mass="28691">MSRLPRRIVCLSTETVEVLYLLGEEARIAGISGFTTHPPRARKEKPKVSGFSSAKIERILAVEPDLVLAFSDLQGEIARDLVKAGVAVHVFNHRSVDGILAMIETVGRLVGAEARALALVAELEQGIATARVAGEARAARLGRRPKVYFEEWNEPLITGIRWVSELIGIAGGEDCFGELSVHHSAKDRILADAALVIPRAPDVIIGSWCGKHFQPAHVTSRPGWDVLPAVRDERVFEVKSAILLAPGPAAIREGLPAIARCLDSLG</sequence>
<dbReference type="PROSITE" id="PS50983">
    <property type="entry name" value="FE_B12_PBP"/>
    <property type="match status" value="1"/>
</dbReference>
<comment type="caution">
    <text evidence="2">The sequence shown here is derived from an EMBL/GenBank/DDBJ whole genome shotgun (WGS) entry which is preliminary data.</text>
</comment>
<dbReference type="RefSeq" id="WP_148578072.1">
    <property type="nucleotide sequence ID" value="NZ_SDKK01000004.1"/>
</dbReference>
<reference evidence="2 3" key="1">
    <citation type="submission" date="2019-01" db="EMBL/GenBank/DDBJ databases">
        <title>Zoogloea oleivorans genome sequencing and assembly.</title>
        <authorList>
            <person name="Tancsics A."/>
            <person name="Farkas M."/>
            <person name="Kriszt B."/>
            <person name="Maroti G."/>
            <person name="Horvath B."/>
        </authorList>
    </citation>
    <scope>NUCLEOTIDE SEQUENCE [LARGE SCALE GENOMIC DNA]</scope>
    <source>
        <strain evidence="2 3">Buc</strain>
    </source>
</reference>
<dbReference type="AlphaFoldDB" id="A0A6C2D331"/>
<keyword evidence="3" id="KW-1185">Reference proteome</keyword>
<dbReference type="Gene3D" id="3.40.50.1980">
    <property type="entry name" value="Nitrogenase molybdenum iron protein domain"/>
    <property type="match status" value="2"/>
</dbReference>
<dbReference type="OrthoDB" id="9775594at2"/>
<dbReference type="PANTHER" id="PTHR42860">
    <property type="entry name" value="VITAMIN B12-BINDING PROTEIN"/>
    <property type="match status" value="1"/>
</dbReference>
<dbReference type="CDD" id="cd01144">
    <property type="entry name" value="BtuF"/>
    <property type="match status" value="1"/>
</dbReference>
<organism evidence="2 3">
    <name type="scientific">Zoogloea oleivorans</name>
    <dbReference type="NCBI Taxonomy" id="1552750"/>
    <lineage>
        <taxon>Bacteria</taxon>
        <taxon>Pseudomonadati</taxon>
        <taxon>Pseudomonadota</taxon>
        <taxon>Betaproteobacteria</taxon>
        <taxon>Rhodocyclales</taxon>
        <taxon>Zoogloeaceae</taxon>
        <taxon>Zoogloea</taxon>
    </lineage>
</organism>
<dbReference type="InterPro" id="IPR051030">
    <property type="entry name" value="Vitamin_B12-ABC_binding"/>
</dbReference>
<gene>
    <name evidence="2" type="ORF">ETQ85_05580</name>
</gene>
<evidence type="ECO:0000313" key="3">
    <source>
        <dbReference type="Proteomes" id="UP000389128"/>
    </source>
</evidence>
<name>A0A6C2D331_9RHOO</name>
<feature type="domain" description="Fe/B12 periplasmic-binding" evidence="1">
    <location>
        <begin position="7"/>
        <end position="266"/>
    </location>
</feature>
<dbReference type="PANTHER" id="PTHR42860:SF2">
    <property type="entry name" value="BLL4160 PROTEIN"/>
    <property type="match status" value="1"/>
</dbReference>
<proteinExistence type="predicted"/>
<dbReference type="SUPFAM" id="SSF53807">
    <property type="entry name" value="Helical backbone' metal receptor"/>
    <property type="match status" value="1"/>
</dbReference>
<dbReference type="EMBL" id="SDKK01000004">
    <property type="protein sequence ID" value="TYC60870.1"/>
    <property type="molecule type" value="Genomic_DNA"/>
</dbReference>
<dbReference type="Pfam" id="PF01497">
    <property type="entry name" value="Peripla_BP_2"/>
    <property type="match status" value="1"/>
</dbReference>
<protein>
    <submittedName>
        <fullName evidence="2">Cobalamin-binding protein</fullName>
    </submittedName>
</protein>
<dbReference type="Proteomes" id="UP000389128">
    <property type="component" value="Unassembled WGS sequence"/>
</dbReference>
<accession>A0A6C2D331</accession>
<dbReference type="InterPro" id="IPR002491">
    <property type="entry name" value="ABC_transptr_periplasmic_BD"/>
</dbReference>
<evidence type="ECO:0000313" key="2">
    <source>
        <dbReference type="EMBL" id="TYC60870.1"/>
    </source>
</evidence>
<evidence type="ECO:0000259" key="1">
    <source>
        <dbReference type="PROSITE" id="PS50983"/>
    </source>
</evidence>